<dbReference type="EMBL" id="CP006850">
    <property type="protein sequence ID" value="AHH15626.1"/>
    <property type="molecule type" value="Genomic_DNA"/>
</dbReference>
<keyword evidence="3" id="KW-1185">Reference proteome</keyword>
<sequence length="72" mass="7788">MTSKYDVDLSSAQWFTSTRTSGGRECVEVAFLEGGLVGVRDSKDRSRPPLVFSPGEWQAFIGGAKGGEFDRG</sequence>
<name>W5TEF5_9NOCA</name>
<reference evidence="2 3" key="1">
    <citation type="journal article" date="2014" name="Appl. Environ. Microbiol.">
        <title>Insights into the Microbial Degradation of Rubber and Gutta-Percha by Analysis of the Complete Genome of Nocardia nova SH22a.</title>
        <authorList>
            <person name="Luo Q."/>
            <person name="Hiessl S."/>
            <person name="Poehlein A."/>
            <person name="Daniel R."/>
            <person name="Steinbuchel A."/>
        </authorList>
    </citation>
    <scope>NUCLEOTIDE SEQUENCE [LARGE SCALE GENOMIC DNA]</scope>
    <source>
        <strain evidence="2">SH22a</strain>
    </source>
</reference>
<dbReference type="Pfam" id="PF04149">
    <property type="entry name" value="DUF397"/>
    <property type="match status" value="1"/>
</dbReference>
<dbReference type="KEGG" id="nno:NONO_c08190"/>
<dbReference type="HOGENOM" id="CLU_131550_1_3_11"/>
<evidence type="ECO:0000313" key="3">
    <source>
        <dbReference type="Proteomes" id="UP000019150"/>
    </source>
</evidence>
<dbReference type="PATRIC" id="fig|1415166.3.peg.828"/>
<gene>
    <name evidence="2" type="ORF">NONO_c08190</name>
</gene>
<proteinExistence type="predicted"/>
<evidence type="ECO:0000259" key="1">
    <source>
        <dbReference type="Pfam" id="PF04149"/>
    </source>
</evidence>
<dbReference type="STRING" id="1415166.NONO_c08190"/>
<accession>W5TEF5</accession>
<organism evidence="2 3">
    <name type="scientific">Nocardia nova SH22a</name>
    <dbReference type="NCBI Taxonomy" id="1415166"/>
    <lineage>
        <taxon>Bacteria</taxon>
        <taxon>Bacillati</taxon>
        <taxon>Actinomycetota</taxon>
        <taxon>Actinomycetes</taxon>
        <taxon>Mycobacteriales</taxon>
        <taxon>Nocardiaceae</taxon>
        <taxon>Nocardia</taxon>
    </lineage>
</organism>
<dbReference type="RefSeq" id="WP_202807961.1">
    <property type="nucleotide sequence ID" value="NZ_CP006850.1"/>
</dbReference>
<protein>
    <recommendedName>
        <fullName evidence="1">DUF397 domain-containing protein</fullName>
    </recommendedName>
</protein>
<evidence type="ECO:0000313" key="2">
    <source>
        <dbReference type="EMBL" id="AHH15626.1"/>
    </source>
</evidence>
<dbReference type="Proteomes" id="UP000019150">
    <property type="component" value="Chromosome"/>
</dbReference>
<dbReference type="AlphaFoldDB" id="W5TEF5"/>
<dbReference type="InterPro" id="IPR007278">
    <property type="entry name" value="DUF397"/>
</dbReference>
<feature type="domain" description="DUF397" evidence="1">
    <location>
        <begin position="12"/>
        <end position="65"/>
    </location>
</feature>